<dbReference type="Gene3D" id="1.10.287.950">
    <property type="entry name" value="Methyl-accepting chemotaxis protein"/>
    <property type="match status" value="1"/>
</dbReference>
<dbReference type="Pfam" id="PF00672">
    <property type="entry name" value="HAMP"/>
    <property type="match status" value="1"/>
</dbReference>
<evidence type="ECO:0000256" key="7">
    <source>
        <dbReference type="ARBA" id="ARBA00029447"/>
    </source>
</evidence>
<dbReference type="Gene3D" id="3.30.450.20">
    <property type="entry name" value="PAS domain"/>
    <property type="match status" value="1"/>
</dbReference>
<dbReference type="EMBL" id="JBCITM010000018">
    <property type="protein sequence ID" value="MEN1761606.1"/>
    <property type="molecule type" value="Genomic_DNA"/>
</dbReference>
<keyword evidence="13" id="KW-1185">Reference proteome</keyword>
<dbReference type="PANTHER" id="PTHR32089:SF112">
    <property type="entry name" value="LYSOZYME-LIKE PROTEIN-RELATED"/>
    <property type="match status" value="1"/>
</dbReference>
<dbReference type="SMART" id="SM00283">
    <property type="entry name" value="MA"/>
    <property type="match status" value="1"/>
</dbReference>
<evidence type="ECO:0000256" key="6">
    <source>
        <dbReference type="ARBA" id="ARBA00023224"/>
    </source>
</evidence>
<evidence type="ECO:0000259" key="10">
    <source>
        <dbReference type="PROSITE" id="PS50111"/>
    </source>
</evidence>
<keyword evidence="3 9" id="KW-0812">Transmembrane</keyword>
<gene>
    <name evidence="12" type="ORF">AAIG11_14050</name>
</gene>
<evidence type="ECO:0000256" key="3">
    <source>
        <dbReference type="ARBA" id="ARBA00022692"/>
    </source>
</evidence>
<comment type="subcellular location">
    <subcellularLocation>
        <location evidence="1">Cell membrane</location>
        <topology evidence="1">Multi-pass membrane protein</topology>
    </subcellularLocation>
</comment>
<dbReference type="SUPFAM" id="SSF58104">
    <property type="entry name" value="Methyl-accepting chemotaxis protein (MCP) signaling domain"/>
    <property type="match status" value="1"/>
</dbReference>
<dbReference type="RefSeq" id="WP_343186894.1">
    <property type="nucleotide sequence ID" value="NZ_JBCITM010000018.1"/>
</dbReference>
<dbReference type="InterPro" id="IPR003660">
    <property type="entry name" value="HAMP_dom"/>
</dbReference>
<keyword evidence="6 8" id="KW-0807">Transducer</keyword>
<keyword evidence="5 9" id="KW-0472">Membrane</keyword>
<reference evidence="12 13" key="1">
    <citation type="submission" date="2024-04" db="EMBL/GenBank/DDBJ databases">
        <title>Genome sequencing and metabolic network reconstruction of aminoacids and betaine degradation by Anoxynatronum sibiricum.</title>
        <authorList>
            <person name="Detkova E.N."/>
            <person name="Boltjanskaja Y.V."/>
            <person name="Mardanov A.V."/>
            <person name="Kevbrin V."/>
        </authorList>
    </citation>
    <scope>NUCLEOTIDE SEQUENCE [LARGE SCALE GENOMIC DNA]</scope>
    <source>
        <strain evidence="12 13">Z-7981</strain>
    </source>
</reference>
<dbReference type="PROSITE" id="PS50111">
    <property type="entry name" value="CHEMOTAXIS_TRANSDUC_2"/>
    <property type="match status" value="1"/>
</dbReference>
<dbReference type="SUPFAM" id="SSF103190">
    <property type="entry name" value="Sensory domain-like"/>
    <property type="match status" value="1"/>
</dbReference>
<evidence type="ECO:0000256" key="2">
    <source>
        <dbReference type="ARBA" id="ARBA00022475"/>
    </source>
</evidence>
<dbReference type="InterPro" id="IPR033463">
    <property type="entry name" value="sCache_3"/>
</dbReference>
<dbReference type="Pfam" id="PF17203">
    <property type="entry name" value="sCache_3_2"/>
    <property type="match status" value="1"/>
</dbReference>
<dbReference type="PANTHER" id="PTHR32089">
    <property type="entry name" value="METHYL-ACCEPTING CHEMOTAXIS PROTEIN MCPB"/>
    <property type="match status" value="1"/>
</dbReference>
<evidence type="ECO:0000256" key="5">
    <source>
        <dbReference type="ARBA" id="ARBA00023136"/>
    </source>
</evidence>
<evidence type="ECO:0000256" key="4">
    <source>
        <dbReference type="ARBA" id="ARBA00022989"/>
    </source>
</evidence>
<comment type="caution">
    <text evidence="12">The sequence shown here is derived from an EMBL/GenBank/DDBJ whole genome shotgun (WGS) entry which is preliminary data.</text>
</comment>
<evidence type="ECO:0000259" key="11">
    <source>
        <dbReference type="PROSITE" id="PS50885"/>
    </source>
</evidence>
<dbReference type="InterPro" id="IPR004089">
    <property type="entry name" value="MCPsignal_dom"/>
</dbReference>
<feature type="transmembrane region" description="Helical" evidence="9">
    <location>
        <begin position="183"/>
        <end position="204"/>
    </location>
</feature>
<feature type="domain" description="Methyl-accepting transducer" evidence="10">
    <location>
        <begin position="280"/>
        <end position="537"/>
    </location>
</feature>
<proteinExistence type="inferred from homology"/>
<sequence length="566" mass="60638">MEKKVPKVSIQRKLIVIPLLVILLSMALLSATSVRTSRISLISQMQENGLEIAALATRYIQLEATTQTQRAGAANDSSDFSELQAFMDDLASDDSIVFATFIDSSLTAVAHSDHDRIGLTLSDEGSYAGAVAGETYTAEYDYPVGNVRVYEVVYPVFIEGQHIGAINLGFSMERVHATAAATLMQIALTSAVIFLVLGAILYFISRYIMKAVRSTQQQLNTIAQGNLTMETDPFLLASSDEFGDMAHSIENMRKTLLTMVGQIAEYAGSLTAASQELSATSQQSSAAAEAVSRTIEEIAESAVRQAKDTETGAVHGHDLGALIEKNQQDVTHLSQSAQQVNRLREESVITFQELVSSNHTNQKASKEIGAMIYTTNESAEKIQAASGMIRNIASQTNLLALNATIEAARAGEAGSGFAVVADEIRKLAEDSSRFTEEITTIIQELSAKTSAAVDTVKVMETSVTSQAHHLESTSHNFAGIGDAIEKINAAVTDIDASSKTMGIQKDEMIRVVESLAAISQENAAGTEEASASVEEQTASLEEISNASESLASLALDLQKSIQFFQV</sequence>
<evidence type="ECO:0000313" key="13">
    <source>
        <dbReference type="Proteomes" id="UP001407405"/>
    </source>
</evidence>
<evidence type="ECO:0000256" key="8">
    <source>
        <dbReference type="PROSITE-ProRule" id="PRU00284"/>
    </source>
</evidence>
<dbReference type="PROSITE" id="PS50885">
    <property type="entry name" value="HAMP"/>
    <property type="match status" value="1"/>
</dbReference>
<dbReference type="SMART" id="SM00304">
    <property type="entry name" value="HAMP"/>
    <property type="match status" value="1"/>
</dbReference>
<name>A0ABU9VZ22_9CLOT</name>
<keyword evidence="4 9" id="KW-1133">Transmembrane helix</keyword>
<dbReference type="InterPro" id="IPR029151">
    <property type="entry name" value="Sensor-like_sf"/>
</dbReference>
<evidence type="ECO:0000256" key="9">
    <source>
        <dbReference type="SAM" id="Phobius"/>
    </source>
</evidence>
<protein>
    <submittedName>
        <fullName evidence="12">Methyl-accepting chemotaxis protein</fullName>
    </submittedName>
</protein>
<evidence type="ECO:0000313" key="12">
    <source>
        <dbReference type="EMBL" id="MEN1761606.1"/>
    </source>
</evidence>
<dbReference type="Pfam" id="PF00015">
    <property type="entry name" value="MCPsignal"/>
    <property type="match status" value="1"/>
</dbReference>
<organism evidence="12 13">
    <name type="scientific">Anoxynatronum sibiricum</name>
    <dbReference type="NCBI Taxonomy" id="210623"/>
    <lineage>
        <taxon>Bacteria</taxon>
        <taxon>Bacillati</taxon>
        <taxon>Bacillota</taxon>
        <taxon>Clostridia</taxon>
        <taxon>Eubacteriales</taxon>
        <taxon>Clostridiaceae</taxon>
        <taxon>Anoxynatronum</taxon>
    </lineage>
</organism>
<comment type="similarity">
    <text evidence="7">Belongs to the methyl-accepting chemotaxis (MCP) protein family.</text>
</comment>
<dbReference type="Proteomes" id="UP001407405">
    <property type="component" value="Unassembled WGS sequence"/>
</dbReference>
<evidence type="ECO:0000256" key="1">
    <source>
        <dbReference type="ARBA" id="ARBA00004651"/>
    </source>
</evidence>
<feature type="domain" description="HAMP" evidence="11">
    <location>
        <begin position="206"/>
        <end position="261"/>
    </location>
</feature>
<keyword evidence="2" id="KW-1003">Cell membrane</keyword>
<accession>A0ABU9VZ22</accession>